<dbReference type="SMART" id="SM00248">
    <property type="entry name" value="ANK"/>
    <property type="match status" value="6"/>
</dbReference>
<keyword evidence="2 3" id="KW-0040">ANK repeat</keyword>
<feature type="repeat" description="ANK" evidence="3">
    <location>
        <begin position="19"/>
        <end position="51"/>
    </location>
</feature>
<comment type="caution">
    <text evidence="5">The sequence shown here is derived from an EMBL/GenBank/DDBJ whole genome shotgun (WGS) entry which is preliminary data.</text>
</comment>
<evidence type="ECO:0000256" key="4">
    <source>
        <dbReference type="SAM" id="MobiDB-lite"/>
    </source>
</evidence>
<dbReference type="OrthoDB" id="194358at2759"/>
<name>Q4RLH6_TETNG</name>
<dbReference type="KEGG" id="tng:GSTEN00032484G001"/>
<feature type="repeat" description="ANK" evidence="3">
    <location>
        <begin position="77"/>
        <end position="109"/>
    </location>
</feature>
<organism evidence="5">
    <name type="scientific">Tetraodon nigroviridis</name>
    <name type="common">Spotted green pufferfish</name>
    <name type="synonym">Chelonodon nigroviridis</name>
    <dbReference type="NCBI Taxonomy" id="99883"/>
    <lineage>
        <taxon>Eukaryota</taxon>
        <taxon>Metazoa</taxon>
        <taxon>Chordata</taxon>
        <taxon>Craniata</taxon>
        <taxon>Vertebrata</taxon>
        <taxon>Euteleostomi</taxon>
        <taxon>Actinopterygii</taxon>
        <taxon>Neopterygii</taxon>
        <taxon>Teleostei</taxon>
        <taxon>Neoteleostei</taxon>
        <taxon>Acanthomorphata</taxon>
        <taxon>Eupercaria</taxon>
        <taxon>Tetraodontiformes</taxon>
        <taxon>Tetradontoidea</taxon>
        <taxon>Tetraodontidae</taxon>
        <taxon>Tetraodon</taxon>
    </lineage>
</organism>
<dbReference type="AlphaFoldDB" id="Q4RLH6"/>
<protein>
    <submittedName>
        <fullName evidence="5">(spotted green pufferfish) hypothetical protein</fullName>
    </submittedName>
</protein>
<sequence>DLVQLLLLQGAKVDQEVCHGRRPLHEASRLGRAALVTLLLEAGAHPDPRSHYGLTTAGAGGSGGPPPGADVQSQAHDDASGLYEASASGDPAVIGLLLERGADANVAKNTGHMPIHRVAHRGHLEALKLLIPVTCKAEVSESGMSPLHSAAAGGHSQCLKALLDAGYDPNYMLQPWVRRSYDDERKSALFFAVSNNDVAATELLLEAGAMTNQDPVKCLQVALRLGNYELINLLLRFGANVNYYCRVNTTHFPSALQYALKDEVNRYHGHHSRSRRGPIWRPVAQCRTWSAADTLLCLQVVLRMLCNYGYDVQRCFDCPYGNSAHIPEGYEGWSNSVIKDTLVMEKLTSGCVSSDRFDVTTDEVGGQIMPEDFNVTRAGNAKVAGDFWAVDGVSLSVLQFCEVITVSWLKHLSGQVVCILLDYVDHVTLCSKLKGAVMEHQQWPHICWLQGKGHFPDPLTRPNPAPSTLPISRERSPSEASLPSADPPLPRAPSSPFARVHEFPAVAKATEGLHPVSGVRHARPEEWNIRKEKVTPCVCFP</sequence>
<accession>Q4RLH6</accession>
<reference evidence="5" key="2">
    <citation type="submission" date="2004-02" db="EMBL/GenBank/DDBJ databases">
        <authorList>
            <consortium name="Genoscope"/>
            <consortium name="Whitehead Institute Centre for Genome Research"/>
        </authorList>
    </citation>
    <scope>NUCLEOTIDE SEQUENCE</scope>
</reference>
<dbReference type="GO" id="GO:0005737">
    <property type="term" value="C:cytoplasm"/>
    <property type="evidence" value="ECO:0007669"/>
    <property type="project" value="TreeGrafter"/>
</dbReference>
<dbReference type="InterPro" id="IPR002110">
    <property type="entry name" value="Ankyrin_rpt"/>
</dbReference>
<evidence type="ECO:0000256" key="1">
    <source>
        <dbReference type="ARBA" id="ARBA00022737"/>
    </source>
</evidence>
<dbReference type="Pfam" id="PF12796">
    <property type="entry name" value="Ank_2"/>
    <property type="match status" value="1"/>
</dbReference>
<feature type="non-terminal residue" evidence="5">
    <location>
        <position position="1"/>
    </location>
</feature>
<dbReference type="EMBL" id="CAAE01015020">
    <property type="protein sequence ID" value="CAG10756.1"/>
    <property type="molecule type" value="Genomic_DNA"/>
</dbReference>
<evidence type="ECO:0000256" key="2">
    <source>
        <dbReference type="ARBA" id="ARBA00023043"/>
    </source>
</evidence>
<dbReference type="PROSITE" id="PS50088">
    <property type="entry name" value="ANK_REPEAT"/>
    <property type="match status" value="4"/>
</dbReference>
<dbReference type="Gene3D" id="1.25.40.20">
    <property type="entry name" value="Ankyrin repeat-containing domain"/>
    <property type="match status" value="2"/>
</dbReference>
<proteinExistence type="predicted"/>
<dbReference type="PANTHER" id="PTHR24198">
    <property type="entry name" value="ANKYRIN REPEAT AND PROTEIN KINASE DOMAIN-CONTAINING PROTEIN"/>
    <property type="match status" value="1"/>
</dbReference>
<dbReference type="Pfam" id="PF00023">
    <property type="entry name" value="Ank"/>
    <property type="match status" value="1"/>
</dbReference>
<dbReference type="SUPFAM" id="SSF48403">
    <property type="entry name" value="Ankyrin repeat"/>
    <property type="match status" value="1"/>
</dbReference>
<feature type="region of interest" description="Disordered" evidence="4">
    <location>
        <begin position="47"/>
        <end position="82"/>
    </location>
</feature>
<evidence type="ECO:0000256" key="3">
    <source>
        <dbReference type="PROSITE-ProRule" id="PRU00023"/>
    </source>
</evidence>
<dbReference type="PANTHER" id="PTHR24198:SF176">
    <property type="entry name" value="ANKYRIN REPEAT AND SOCS BOX CONTAINING 14"/>
    <property type="match status" value="1"/>
</dbReference>
<reference evidence="5" key="1">
    <citation type="journal article" date="2004" name="Nature">
        <title>Genome duplication in the teleost fish Tetraodon nigroviridis reveals the early vertebrate proto-karyotype.</title>
        <authorList>
            <person name="Jaillon O."/>
            <person name="Aury J.-M."/>
            <person name="Brunet F."/>
            <person name="Petit J.-L."/>
            <person name="Stange-Thomann N."/>
            <person name="Mauceli E."/>
            <person name="Bouneau L."/>
            <person name="Fischer C."/>
            <person name="Ozouf-Costaz C."/>
            <person name="Bernot A."/>
            <person name="Nicaud S."/>
            <person name="Jaffe D."/>
            <person name="Fisher S."/>
            <person name="Lutfalla G."/>
            <person name="Dossat C."/>
            <person name="Segurens B."/>
            <person name="Dasilva C."/>
            <person name="Salanoubat M."/>
            <person name="Levy M."/>
            <person name="Boudet N."/>
            <person name="Castellano S."/>
            <person name="Anthouard V."/>
            <person name="Jubin C."/>
            <person name="Castelli V."/>
            <person name="Katinka M."/>
            <person name="Vacherie B."/>
            <person name="Biemont C."/>
            <person name="Skalli Z."/>
            <person name="Cattolico L."/>
            <person name="Poulain J."/>
            <person name="De Berardinis V."/>
            <person name="Cruaud C."/>
            <person name="Duprat S."/>
            <person name="Brottier P."/>
            <person name="Coutanceau J.-P."/>
            <person name="Gouzy J."/>
            <person name="Parra G."/>
            <person name="Lardier G."/>
            <person name="Chapple C."/>
            <person name="McKernan K.J."/>
            <person name="McEwan P."/>
            <person name="Bosak S."/>
            <person name="Kellis M."/>
            <person name="Volff J.-N."/>
            <person name="Guigo R."/>
            <person name="Zody M.C."/>
            <person name="Mesirov J."/>
            <person name="Lindblad-Toh K."/>
            <person name="Birren B."/>
            <person name="Nusbaum C."/>
            <person name="Kahn D."/>
            <person name="Robinson-Rechavi M."/>
            <person name="Laudet V."/>
            <person name="Schachter V."/>
            <person name="Quetier F."/>
            <person name="Saurin W."/>
            <person name="Scarpelli C."/>
            <person name="Wincker P."/>
            <person name="Lander E.S."/>
            <person name="Weissenbach J."/>
            <person name="Roest Crollius H."/>
        </authorList>
    </citation>
    <scope>NUCLEOTIDE SEQUENCE [LARGE SCALE GENOMIC DNA]</scope>
</reference>
<dbReference type="PROSITE" id="PS50297">
    <property type="entry name" value="ANK_REP_REGION"/>
    <property type="match status" value="3"/>
</dbReference>
<evidence type="ECO:0000313" key="5">
    <source>
        <dbReference type="EMBL" id="CAG10756.1"/>
    </source>
</evidence>
<feature type="region of interest" description="Disordered" evidence="4">
    <location>
        <begin position="458"/>
        <end position="493"/>
    </location>
</feature>
<gene>
    <name evidence="5" type="ORF">GSTENG00032484001</name>
</gene>
<dbReference type="InterPro" id="IPR036770">
    <property type="entry name" value="Ankyrin_rpt-contain_sf"/>
</dbReference>
<feature type="repeat" description="ANK" evidence="3">
    <location>
        <begin position="219"/>
        <end position="246"/>
    </location>
</feature>
<feature type="repeat" description="ANK" evidence="3">
    <location>
        <begin position="142"/>
        <end position="174"/>
    </location>
</feature>
<keyword evidence="1" id="KW-0677">Repeat</keyword>
<dbReference type="PRINTS" id="PR01415">
    <property type="entry name" value="ANKYRIN"/>
</dbReference>